<evidence type="ECO:0000256" key="2">
    <source>
        <dbReference type="ARBA" id="ARBA00022679"/>
    </source>
</evidence>
<comment type="caution">
    <text evidence="8">The sequence shown here is derived from an EMBL/GenBank/DDBJ whole genome shotgun (WGS) entry which is preliminary data.</text>
</comment>
<sequence length="574" mass="67258">MSIGDDYEPLEVIGRGSYGIVRKVRLISDGSYHVRKEIEYNSMNAQERNQLISELRILRELNHPNIVKYYAHDHLPDKKSIHIYMEYCDGGDLASVIANFKKTKTVVPEEFVWNVLVQTLLALHRCHYGVDASKVNLFNQESNNSSTSDEPKINSDTVIIHRDIKPDNIFMLNQSETQIKLGDFGLAKMLTSKNEFAKTYVGTPYYMSPEVLMDQPYSPVCDIWSLGCVLYELCTLQPPFQAKTHLQLQTRIKIGTYKPISEQHYSVHLRTIIDDCITVDVESRPSCFELLENLPIKFLRKEMELKERQSSLNDFQRQLLVKNEELKKKESFISSLERKVFSQKDDLETEYQSMLKKFNTHKKKIEEELIDEFELRKKAMDQEAKEVRIGYQKEFKLVVEQEVQNRLNEIMDKFKLYNQQQLQNTQHQQVHQQAQSLQQQLQNQLHIQQQQLETFKRNEGPTRSISTESFKSSSSQQSSSSSSSSPIKLKGPRELERERVPLKSRNYNDADEYHYKATALPSAQVQLQPQQQQQARMPGANYRTRITDELERVNLEKRHTPEYEELYIRKNFRN</sequence>
<keyword evidence="5" id="KW-0067">ATP-binding</keyword>
<dbReference type="PANTHER" id="PTHR43671:SF13">
    <property type="entry name" value="SERINE_THREONINE-PROTEIN KINASE NEK2"/>
    <property type="match status" value="1"/>
</dbReference>
<keyword evidence="3" id="KW-0547">Nucleotide-binding</keyword>
<reference evidence="8" key="1">
    <citation type="submission" date="2022-03" db="EMBL/GenBank/DDBJ databases">
        <authorList>
            <person name="Legras J.-L."/>
            <person name="Devillers H."/>
            <person name="Grondin C."/>
        </authorList>
    </citation>
    <scope>NUCLEOTIDE SEQUENCE</scope>
    <source>
        <strain evidence="8">CLIB 1423</strain>
    </source>
</reference>
<dbReference type="SMART" id="SM00220">
    <property type="entry name" value="S_TKc"/>
    <property type="match status" value="1"/>
</dbReference>
<evidence type="ECO:0000256" key="1">
    <source>
        <dbReference type="ARBA" id="ARBA00012513"/>
    </source>
</evidence>
<evidence type="ECO:0000313" key="9">
    <source>
        <dbReference type="Proteomes" id="UP000837801"/>
    </source>
</evidence>
<dbReference type="AlphaFoldDB" id="A0A9P0QLZ5"/>
<keyword evidence="9" id="KW-1185">Reference proteome</keyword>
<accession>A0A9P0QLZ5</accession>
<feature type="compositionally biased region" description="Low complexity" evidence="6">
    <location>
        <begin position="472"/>
        <end position="485"/>
    </location>
</feature>
<evidence type="ECO:0000259" key="7">
    <source>
        <dbReference type="PROSITE" id="PS50011"/>
    </source>
</evidence>
<dbReference type="GO" id="GO:0005737">
    <property type="term" value="C:cytoplasm"/>
    <property type="evidence" value="ECO:0007669"/>
    <property type="project" value="TreeGrafter"/>
</dbReference>
<dbReference type="Proteomes" id="UP000837801">
    <property type="component" value="Unassembled WGS sequence"/>
</dbReference>
<dbReference type="Gene3D" id="3.30.200.20">
    <property type="entry name" value="Phosphorylase Kinase, domain 1"/>
    <property type="match status" value="2"/>
</dbReference>
<name>A0A9P0QLZ5_9ASCO</name>
<keyword evidence="2" id="KW-0808">Transferase</keyword>
<dbReference type="GO" id="GO:0005524">
    <property type="term" value="F:ATP binding"/>
    <property type="evidence" value="ECO:0007669"/>
    <property type="project" value="UniProtKB-KW"/>
</dbReference>
<feature type="domain" description="Protein kinase" evidence="7">
    <location>
        <begin position="7"/>
        <end position="299"/>
    </location>
</feature>
<feature type="compositionally biased region" description="Basic and acidic residues" evidence="6">
    <location>
        <begin position="491"/>
        <end position="507"/>
    </location>
</feature>
<evidence type="ECO:0000313" key="8">
    <source>
        <dbReference type="EMBL" id="CAH2350959.1"/>
    </source>
</evidence>
<proteinExistence type="predicted"/>
<dbReference type="GO" id="GO:0005634">
    <property type="term" value="C:nucleus"/>
    <property type="evidence" value="ECO:0007669"/>
    <property type="project" value="TreeGrafter"/>
</dbReference>
<protein>
    <recommendedName>
        <fullName evidence="1">non-specific serine/threonine protein kinase</fullName>
        <ecNumber evidence="1">2.7.11.1</ecNumber>
    </recommendedName>
</protein>
<dbReference type="PROSITE" id="PS00108">
    <property type="entry name" value="PROTEIN_KINASE_ST"/>
    <property type="match status" value="1"/>
</dbReference>
<dbReference type="PROSITE" id="PS50011">
    <property type="entry name" value="PROTEIN_KINASE_DOM"/>
    <property type="match status" value="1"/>
</dbReference>
<dbReference type="PANTHER" id="PTHR43671">
    <property type="entry name" value="SERINE/THREONINE-PROTEIN KINASE NEK"/>
    <property type="match status" value="1"/>
</dbReference>
<dbReference type="GO" id="GO:0007059">
    <property type="term" value="P:chromosome segregation"/>
    <property type="evidence" value="ECO:0007669"/>
    <property type="project" value="TreeGrafter"/>
</dbReference>
<gene>
    <name evidence="8" type="ORF">CLIB1423_02S09032</name>
</gene>
<dbReference type="GO" id="GO:0044732">
    <property type="term" value="C:mitotic spindle pole body"/>
    <property type="evidence" value="ECO:0007669"/>
    <property type="project" value="TreeGrafter"/>
</dbReference>
<feature type="region of interest" description="Disordered" evidence="6">
    <location>
        <begin position="454"/>
        <end position="507"/>
    </location>
</feature>
<dbReference type="GO" id="GO:0004674">
    <property type="term" value="F:protein serine/threonine kinase activity"/>
    <property type="evidence" value="ECO:0007669"/>
    <property type="project" value="UniProtKB-EC"/>
</dbReference>
<dbReference type="InterPro" id="IPR000719">
    <property type="entry name" value="Prot_kinase_dom"/>
</dbReference>
<evidence type="ECO:0000256" key="6">
    <source>
        <dbReference type="SAM" id="MobiDB-lite"/>
    </source>
</evidence>
<keyword evidence="4" id="KW-0418">Kinase</keyword>
<dbReference type="EMBL" id="CAKXYY010000002">
    <property type="protein sequence ID" value="CAH2350959.1"/>
    <property type="molecule type" value="Genomic_DNA"/>
</dbReference>
<dbReference type="SUPFAM" id="SSF56112">
    <property type="entry name" value="Protein kinase-like (PK-like)"/>
    <property type="match status" value="1"/>
</dbReference>
<evidence type="ECO:0000256" key="5">
    <source>
        <dbReference type="ARBA" id="ARBA00022840"/>
    </source>
</evidence>
<dbReference type="CDD" id="cd08217">
    <property type="entry name" value="STKc_Nek2"/>
    <property type="match status" value="1"/>
</dbReference>
<feature type="compositionally biased region" description="Polar residues" evidence="6">
    <location>
        <begin position="461"/>
        <end position="471"/>
    </location>
</feature>
<dbReference type="InterPro" id="IPR008271">
    <property type="entry name" value="Ser/Thr_kinase_AS"/>
</dbReference>
<evidence type="ECO:0000256" key="3">
    <source>
        <dbReference type="ARBA" id="ARBA00022741"/>
    </source>
</evidence>
<evidence type="ECO:0000256" key="4">
    <source>
        <dbReference type="ARBA" id="ARBA00022777"/>
    </source>
</evidence>
<dbReference type="Gene3D" id="1.10.510.10">
    <property type="entry name" value="Transferase(Phosphotransferase) domain 1"/>
    <property type="match status" value="1"/>
</dbReference>
<dbReference type="InterPro" id="IPR050660">
    <property type="entry name" value="NEK_Ser/Thr_kinase"/>
</dbReference>
<organism evidence="8 9">
    <name type="scientific">[Candida] railenensis</name>
    <dbReference type="NCBI Taxonomy" id="45579"/>
    <lineage>
        <taxon>Eukaryota</taxon>
        <taxon>Fungi</taxon>
        <taxon>Dikarya</taxon>
        <taxon>Ascomycota</taxon>
        <taxon>Saccharomycotina</taxon>
        <taxon>Pichiomycetes</taxon>
        <taxon>Debaryomycetaceae</taxon>
        <taxon>Kurtzmaniella</taxon>
    </lineage>
</organism>
<dbReference type="InterPro" id="IPR011009">
    <property type="entry name" value="Kinase-like_dom_sf"/>
</dbReference>
<dbReference type="EC" id="2.7.11.1" evidence="1"/>
<dbReference type="Pfam" id="PF00069">
    <property type="entry name" value="Pkinase"/>
    <property type="match status" value="2"/>
</dbReference>
<dbReference type="OrthoDB" id="10250725at2759"/>